<protein>
    <submittedName>
        <fullName evidence="1">Uncharacterized protein</fullName>
    </submittedName>
</protein>
<reference evidence="1" key="1">
    <citation type="journal article" date="2014" name="Int. J. Syst. Evol. Microbiol.">
        <title>Complete genome sequence of Corynebacterium casei LMG S-19264T (=DSM 44701T), isolated from a smear-ripened cheese.</title>
        <authorList>
            <consortium name="US DOE Joint Genome Institute (JGI-PGF)"/>
            <person name="Walter F."/>
            <person name="Albersmeier A."/>
            <person name="Kalinowski J."/>
            <person name="Ruckert C."/>
        </authorList>
    </citation>
    <scope>NUCLEOTIDE SEQUENCE</scope>
    <source>
        <strain evidence="1">JCM 31311</strain>
    </source>
</reference>
<organism evidence="1 2">
    <name type="scientific">Deinococcus ruber</name>
    <dbReference type="NCBI Taxonomy" id="1848197"/>
    <lineage>
        <taxon>Bacteria</taxon>
        <taxon>Thermotogati</taxon>
        <taxon>Deinococcota</taxon>
        <taxon>Deinococci</taxon>
        <taxon>Deinococcales</taxon>
        <taxon>Deinococcaceae</taxon>
        <taxon>Deinococcus</taxon>
    </lineage>
</organism>
<name>A0A918C5N8_9DEIO</name>
<gene>
    <name evidence="1" type="ORF">GCM10008957_20610</name>
</gene>
<sequence length="280" mass="28361">MAPALPTPALSAQSVSRLGISALGRPLDLNYPSNRLALYGAGGAVLLGLVLRRSWRQALGIGGAAFLGWATARELDPDYPDTAAVALGLAGAASVIASFERPEQAQAVLPGFAALSSVRLLIGTVGPAPTLPDAAALSVQGGLAAFAGIRSAALMPAAALGLSRGQHDALSPEGSWTLAALGGGLLPWRRAERHRRSIVGDVLSLAALGLGTRLTALETPISDCDHAPRKVAAARLRSGRALGLGALALGVLRGEADALIPLAAAALGTGLRRLRNERAD</sequence>
<dbReference type="EMBL" id="BMQL01000009">
    <property type="protein sequence ID" value="GGR07802.1"/>
    <property type="molecule type" value="Genomic_DNA"/>
</dbReference>
<dbReference type="Proteomes" id="UP000603865">
    <property type="component" value="Unassembled WGS sequence"/>
</dbReference>
<accession>A0A918C5N8</accession>
<proteinExistence type="predicted"/>
<keyword evidence="2" id="KW-1185">Reference proteome</keyword>
<evidence type="ECO:0000313" key="1">
    <source>
        <dbReference type="EMBL" id="GGR07802.1"/>
    </source>
</evidence>
<evidence type="ECO:0000313" key="2">
    <source>
        <dbReference type="Proteomes" id="UP000603865"/>
    </source>
</evidence>
<comment type="caution">
    <text evidence="1">The sequence shown here is derived from an EMBL/GenBank/DDBJ whole genome shotgun (WGS) entry which is preliminary data.</text>
</comment>
<dbReference type="RefSeq" id="WP_189090014.1">
    <property type="nucleotide sequence ID" value="NZ_BMQL01000009.1"/>
</dbReference>
<reference evidence="1" key="2">
    <citation type="submission" date="2020-09" db="EMBL/GenBank/DDBJ databases">
        <authorList>
            <person name="Sun Q."/>
            <person name="Ohkuma M."/>
        </authorList>
    </citation>
    <scope>NUCLEOTIDE SEQUENCE</scope>
    <source>
        <strain evidence="1">JCM 31311</strain>
    </source>
</reference>
<dbReference type="AlphaFoldDB" id="A0A918C5N8"/>